<feature type="transmembrane region" description="Helical" evidence="1">
    <location>
        <begin position="433"/>
        <end position="453"/>
    </location>
</feature>
<keyword evidence="1" id="KW-0472">Membrane</keyword>
<dbReference type="RefSeq" id="WP_157308042.1">
    <property type="nucleotide sequence ID" value="NZ_WRXN01000009.1"/>
</dbReference>
<dbReference type="PANTHER" id="PTHR43471">
    <property type="entry name" value="ABC TRANSPORTER PERMEASE"/>
    <property type="match status" value="1"/>
</dbReference>
<dbReference type="PANTHER" id="PTHR43471:SF1">
    <property type="entry name" value="ABC TRANSPORTER PERMEASE PROTEIN NOSY-RELATED"/>
    <property type="match status" value="1"/>
</dbReference>
<dbReference type="Pfam" id="PF12679">
    <property type="entry name" value="ABC2_membrane_2"/>
    <property type="match status" value="1"/>
</dbReference>
<dbReference type="AlphaFoldDB" id="A0A7K1U8B2"/>
<keyword evidence="1" id="KW-0812">Transmembrane</keyword>
<feature type="transmembrane region" description="Helical" evidence="1">
    <location>
        <begin position="20"/>
        <end position="41"/>
    </location>
</feature>
<dbReference type="EMBL" id="WRXN01000009">
    <property type="protein sequence ID" value="MVT10601.1"/>
    <property type="molecule type" value="Genomic_DNA"/>
</dbReference>
<dbReference type="GO" id="GO:0140359">
    <property type="term" value="F:ABC-type transporter activity"/>
    <property type="evidence" value="ECO:0007669"/>
    <property type="project" value="InterPro"/>
</dbReference>
<dbReference type="InterPro" id="IPR021913">
    <property type="entry name" value="DUF3526"/>
</dbReference>
<reference evidence="2 3" key="1">
    <citation type="submission" date="2019-12" db="EMBL/GenBank/DDBJ databases">
        <title>Chitinophaga sp. strain ysch24 (GDMCC 1.1355), whole genome shotgun sequence.</title>
        <authorList>
            <person name="Zhang X."/>
        </authorList>
    </citation>
    <scope>NUCLEOTIDE SEQUENCE [LARGE SCALE GENOMIC DNA]</scope>
    <source>
        <strain evidence="3">ysch24</strain>
    </source>
</reference>
<feature type="transmembrane region" description="Helical" evidence="1">
    <location>
        <begin position="123"/>
        <end position="148"/>
    </location>
</feature>
<feature type="transmembrane region" description="Helical" evidence="1">
    <location>
        <begin position="238"/>
        <end position="257"/>
    </location>
</feature>
<evidence type="ECO:0000313" key="2">
    <source>
        <dbReference type="EMBL" id="MVT10601.1"/>
    </source>
</evidence>
<name>A0A7K1U8B2_9BACT</name>
<protein>
    <submittedName>
        <fullName evidence="2">DUF3526 domain-containing protein</fullName>
    </submittedName>
</protein>
<organism evidence="2 3">
    <name type="scientific">Chitinophaga tropicalis</name>
    <dbReference type="NCBI Taxonomy" id="2683588"/>
    <lineage>
        <taxon>Bacteria</taxon>
        <taxon>Pseudomonadati</taxon>
        <taxon>Bacteroidota</taxon>
        <taxon>Chitinophagia</taxon>
        <taxon>Chitinophagales</taxon>
        <taxon>Chitinophagaceae</taxon>
        <taxon>Chitinophaga</taxon>
    </lineage>
</organism>
<feature type="transmembrane region" description="Helical" evidence="1">
    <location>
        <begin position="201"/>
        <end position="226"/>
    </location>
</feature>
<dbReference type="Proteomes" id="UP000461730">
    <property type="component" value="Unassembled WGS sequence"/>
</dbReference>
<comment type="caution">
    <text evidence="2">The sequence shown here is derived from an EMBL/GenBank/DDBJ whole genome shotgun (WGS) entry which is preliminary data.</text>
</comment>
<evidence type="ECO:0000256" key="1">
    <source>
        <dbReference type="SAM" id="Phobius"/>
    </source>
</evidence>
<gene>
    <name evidence="2" type="ORF">GO493_20185</name>
</gene>
<dbReference type="GO" id="GO:0005886">
    <property type="term" value="C:plasma membrane"/>
    <property type="evidence" value="ECO:0007669"/>
    <property type="project" value="UniProtKB-SubCell"/>
</dbReference>
<keyword evidence="3" id="KW-1185">Reference proteome</keyword>
<feature type="transmembrane region" description="Helical" evidence="1">
    <location>
        <begin position="169"/>
        <end position="195"/>
    </location>
</feature>
<keyword evidence="1" id="KW-1133">Transmembrane helix</keyword>
<evidence type="ECO:0000313" key="3">
    <source>
        <dbReference type="Proteomes" id="UP000461730"/>
    </source>
</evidence>
<accession>A0A7K1U8B2</accession>
<proteinExistence type="predicted"/>
<dbReference type="Pfam" id="PF12040">
    <property type="entry name" value="DUF3526"/>
    <property type="match status" value="1"/>
</dbReference>
<sequence>MLKTIIVKELRILFRQRTVFIALLVLLLMMIMALITSQHSYRLLRKTQLEADKQFRHEWETLDVSNPHGAAHYGTYIFKPPSALSSFDKGIEYFTGNVYRIEAHKQHGFQAPPVPLSGNYLRFGHLTVAVVLQLFLPLLLIFLCFDLYTGEREQGTLPMLRLQGAGTDVLLAGKALAAVLLAIFFLCWLLLLFFADTDIRQAGIVTLSAILLAYILYAAFFALLGVAASAAFRQSGTVLMFLLGTWLLFIILLPRIMASAAERNAPLPSQFALQKQMSDAEKFGLDGKSPRALRVKQFNDSLLRHYHADSLKSLPVNADALLMQAGEDYNERIYEKYMGRIDSLIVQQNRYQLYGRFLDPFIALREISMALAGTDYAHTIRFQLAARQYRNDFIRRLNGKLAEGEIVSADFYRQMPPFTYSPLAITLVLQELLPAYTALLLWLCIPVAWLLFLHHRKQSSCQ</sequence>